<dbReference type="AlphaFoldDB" id="A0A4P9W214"/>
<feature type="compositionally biased region" description="Low complexity" evidence="3">
    <location>
        <begin position="11"/>
        <end position="64"/>
    </location>
</feature>
<proteinExistence type="predicted"/>
<name>A0A4P9W214_9FUNG</name>
<dbReference type="Gene3D" id="3.40.50.10990">
    <property type="entry name" value="GTP cyclohydrolase II"/>
    <property type="match status" value="1"/>
</dbReference>
<dbReference type="InterPro" id="IPR032677">
    <property type="entry name" value="GTP_cyclohydro_II"/>
</dbReference>
<organism evidence="5 6">
    <name type="scientific">Blyttiomyces helicus</name>
    <dbReference type="NCBI Taxonomy" id="388810"/>
    <lineage>
        <taxon>Eukaryota</taxon>
        <taxon>Fungi</taxon>
        <taxon>Fungi incertae sedis</taxon>
        <taxon>Chytridiomycota</taxon>
        <taxon>Chytridiomycota incertae sedis</taxon>
        <taxon>Chytridiomycetes</taxon>
        <taxon>Chytridiomycetes incertae sedis</taxon>
        <taxon>Blyttiomyces</taxon>
    </lineage>
</organism>
<dbReference type="Pfam" id="PF00925">
    <property type="entry name" value="GTP_cyclohydro2"/>
    <property type="match status" value="1"/>
</dbReference>
<feature type="domain" description="GTP cyclohydrolase II" evidence="4">
    <location>
        <begin position="147"/>
        <end position="280"/>
    </location>
</feature>
<accession>A0A4P9W214</accession>
<dbReference type="InterPro" id="IPR036144">
    <property type="entry name" value="RibA-like_sf"/>
</dbReference>
<keyword evidence="2" id="KW-0686">Riboflavin biosynthesis</keyword>
<evidence type="ECO:0000313" key="5">
    <source>
        <dbReference type="EMBL" id="RKO85213.1"/>
    </source>
</evidence>
<dbReference type="PANTHER" id="PTHR21327:SF29">
    <property type="entry name" value="GTP CYCLOHYDROLASE-2"/>
    <property type="match status" value="1"/>
</dbReference>
<evidence type="ECO:0000259" key="4">
    <source>
        <dbReference type="Pfam" id="PF00925"/>
    </source>
</evidence>
<dbReference type="GO" id="GO:0019238">
    <property type="term" value="F:cyclohydrolase activity"/>
    <property type="evidence" value="ECO:0007669"/>
    <property type="project" value="TreeGrafter"/>
</dbReference>
<dbReference type="SUPFAM" id="SSF142695">
    <property type="entry name" value="RibA-like"/>
    <property type="match status" value="1"/>
</dbReference>
<reference evidence="6" key="1">
    <citation type="journal article" date="2018" name="Nat. Microbiol.">
        <title>Leveraging single-cell genomics to expand the fungal tree of life.</title>
        <authorList>
            <person name="Ahrendt S.R."/>
            <person name="Quandt C.A."/>
            <person name="Ciobanu D."/>
            <person name="Clum A."/>
            <person name="Salamov A."/>
            <person name="Andreopoulos B."/>
            <person name="Cheng J.F."/>
            <person name="Woyke T."/>
            <person name="Pelin A."/>
            <person name="Henrissat B."/>
            <person name="Reynolds N.K."/>
            <person name="Benny G.L."/>
            <person name="Smith M.E."/>
            <person name="James T.Y."/>
            <person name="Grigoriev I.V."/>
        </authorList>
    </citation>
    <scope>NUCLEOTIDE SEQUENCE [LARGE SCALE GENOMIC DNA]</scope>
</reference>
<evidence type="ECO:0000256" key="1">
    <source>
        <dbReference type="ARBA" id="ARBA00005104"/>
    </source>
</evidence>
<dbReference type="Proteomes" id="UP000269721">
    <property type="component" value="Unassembled WGS sequence"/>
</dbReference>
<keyword evidence="6" id="KW-1185">Reference proteome</keyword>
<comment type="pathway">
    <text evidence="1">Cofactor biosynthesis; riboflavin biosynthesis.</text>
</comment>
<evidence type="ECO:0000256" key="3">
    <source>
        <dbReference type="SAM" id="MobiDB-lite"/>
    </source>
</evidence>
<keyword evidence="5" id="KW-0378">Hydrolase</keyword>
<dbReference type="OrthoDB" id="5569761at2759"/>
<protein>
    <submittedName>
        <fullName evidence="5">GTP cyclohydrolase II-domain-containing protein</fullName>
    </submittedName>
</protein>
<sequence>MLLTRAPAIDTTESSPRTTRRMSSSSSAASSNSSIASSAASSRPSSATFASSTTTTTHTTTPLSLKLAATSPTASPLQARGPLLSSANPQRPHAGHHCPVSFLKSSPSAPCLPTGATSPAYPASIASPSAPAALSLSSKPLVVRCEVRTRIPSEFGGSCYLHLYTNSWDQEEHMAIVYGETIRSRTLDEVRPGDTDRERLLRGAKPFQASPAVSASASADSPPLTRIHSCCFTGEALGSLRCDCAEQLQQAMRLMGEEGKGVVLYLKQEGRGIGLREKMRFS</sequence>
<feature type="region of interest" description="Disordered" evidence="3">
    <location>
        <begin position="1"/>
        <end position="100"/>
    </location>
</feature>
<dbReference type="EMBL" id="KZ999300">
    <property type="protein sequence ID" value="RKO85213.1"/>
    <property type="molecule type" value="Genomic_DNA"/>
</dbReference>
<evidence type="ECO:0000256" key="2">
    <source>
        <dbReference type="ARBA" id="ARBA00022619"/>
    </source>
</evidence>
<gene>
    <name evidence="5" type="ORF">BDK51DRAFT_46071</name>
</gene>
<dbReference type="GO" id="GO:0009231">
    <property type="term" value="P:riboflavin biosynthetic process"/>
    <property type="evidence" value="ECO:0007669"/>
    <property type="project" value="UniProtKB-KW"/>
</dbReference>
<evidence type="ECO:0000313" key="6">
    <source>
        <dbReference type="Proteomes" id="UP000269721"/>
    </source>
</evidence>
<dbReference type="PANTHER" id="PTHR21327">
    <property type="entry name" value="GTP CYCLOHYDROLASE II-RELATED"/>
    <property type="match status" value="1"/>
</dbReference>